<reference evidence="2" key="1">
    <citation type="submission" date="2021-01" db="EMBL/GenBank/DDBJ databases">
        <authorList>
            <person name="Corre E."/>
            <person name="Pelletier E."/>
            <person name="Niang G."/>
            <person name="Scheremetjew M."/>
            <person name="Finn R."/>
            <person name="Kale V."/>
            <person name="Holt S."/>
            <person name="Cochrane G."/>
            <person name="Meng A."/>
            <person name="Brown T."/>
            <person name="Cohen L."/>
        </authorList>
    </citation>
    <scope>NUCLEOTIDE SEQUENCE</scope>
    <source>
        <strain evidence="2">ECT3854</strain>
    </source>
</reference>
<dbReference type="EMBL" id="HBFW01020751">
    <property type="protein sequence ID" value="CAD8942280.1"/>
    <property type="molecule type" value="Transcribed_RNA"/>
</dbReference>
<dbReference type="PANTHER" id="PTHR10579:SF43">
    <property type="entry name" value="ZINC FINGER (C3HC4-TYPE RING FINGER) FAMILY PROTEIN"/>
    <property type="match status" value="1"/>
</dbReference>
<evidence type="ECO:0000259" key="1">
    <source>
        <dbReference type="PROSITE" id="PS50234"/>
    </source>
</evidence>
<dbReference type="SUPFAM" id="SSF53300">
    <property type="entry name" value="vWA-like"/>
    <property type="match status" value="1"/>
</dbReference>
<evidence type="ECO:0000313" key="2">
    <source>
        <dbReference type="EMBL" id="CAD8942280.1"/>
    </source>
</evidence>
<protein>
    <recommendedName>
        <fullName evidence="1">VWFA domain-containing protein</fullName>
    </recommendedName>
</protein>
<dbReference type="Pfam" id="PF00092">
    <property type="entry name" value="VWA"/>
    <property type="match status" value="1"/>
</dbReference>
<name>A0A7S1DBC7_CYCTE</name>
<proteinExistence type="predicted"/>
<dbReference type="SMART" id="SM00327">
    <property type="entry name" value="VWA"/>
    <property type="match status" value="1"/>
</dbReference>
<dbReference type="InterPro" id="IPR051266">
    <property type="entry name" value="CLCR"/>
</dbReference>
<dbReference type="InterPro" id="IPR036465">
    <property type="entry name" value="vWFA_dom_sf"/>
</dbReference>
<feature type="domain" description="VWFA" evidence="1">
    <location>
        <begin position="68"/>
        <end position="246"/>
    </location>
</feature>
<dbReference type="Gene3D" id="3.40.50.410">
    <property type="entry name" value="von Willebrand factor, type A domain"/>
    <property type="match status" value="1"/>
</dbReference>
<dbReference type="AlphaFoldDB" id="A0A7S1DBC7"/>
<organism evidence="2">
    <name type="scientific">Cyclophora tenuis</name>
    <name type="common">Marine diatom</name>
    <dbReference type="NCBI Taxonomy" id="216820"/>
    <lineage>
        <taxon>Eukaryota</taxon>
        <taxon>Sar</taxon>
        <taxon>Stramenopiles</taxon>
        <taxon>Ochrophyta</taxon>
        <taxon>Bacillariophyta</taxon>
        <taxon>Fragilariophyceae</taxon>
        <taxon>Fragilariophycidae</taxon>
        <taxon>Cyclophorales</taxon>
        <taxon>Cyclophoraceae</taxon>
        <taxon>Cyclophora</taxon>
    </lineage>
</organism>
<dbReference type="PANTHER" id="PTHR10579">
    <property type="entry name" value="CALCIUM-ACTIVATED CHLORIDE CHANNEL REGULATOR"/>
    <property type="match status" value="1"/>
</dbReference>
<dbReference type="InterPro" id="IPR002035">
    <property type="entry name" value="VWF_A"/>
</dbReference>
<gene>
    <name evidence="2" type="ORF">CTEN0397_LOCUS13346</name>
</gene>
<dbReference type="PROSITE" id="PS50234">
    <property type="entry name" value="VWFA"/>
    <property type="match status" value="1"/>
</dbReference>
<sequence length="481" mass="52337">MRNQSDIDTITTNSTMDVDQHVTLETRVTPRFDVVGLKSDMKSTQVCATLQANELPEDDSDDGRAAVDIVVALDVSGSMTGKKLQLCKETLKLLLRQLSDNDRFGLVTFASEAQVDYSITRMTEKAKNKALSTIMALGTRGCTNLSGAIGLAAEEIRSVAEPNDVRTVFLLTDGHANEGITSEQGITQLARGCFSDQQPPITMHCFGYGSDHNEALLLAISNATQGGTYYFVENDSGVVTAFGDALGGVLSVVSQNTTLRITVPKEASEFGVSIIEVHHEKAIRLDDGSYKVPLGDLYAEEGRDVLMTVMLAKKAIDVPHVNVSVTYTDTVNKMLATSENKYAFIARPGNDTVAKPDKHVEVQWLRVNAVQEMEAAKKLSRDGDLEKARSTINASLGFLKSNADVQDDGVVMQMVADMESVEEGLRSQRSFLRFGAKNMTAKCQTHARQRCAEASPATTNVYRSKKKKAMTLKMFANNSAP</sequence>
<accession>A0A7S1DBC7</accession>